<feature type="compositionally biased region" description="Polar residues" evidence="1">
    <location>
        <begin position="205"/>
        <end position="222"/>
    </location>
</feature>
<proteinExistence type="predicted"/>
<feature type="region of interest" description="Disordered" evidence="1">
    <location>
        <begin position="14"/>
        <end position="49"/>
    </location>
</feature>
<evidence type="ECO:0000313" key="2">
    <source>
        <dbReference type="EMBL" id="AIW61108.1"/>
    </source>
</evidence>
<evidence type="ECO:0000256" key="1">
    <source>
        <dbReference type="SAM" id="MobiDB-lite"/>
    </source>
</evidence>
<protein>
    <submittedName>
        <fullName evidence="2">Phosphoprotein</fullName>
    </submittedName>
</protein>
<accession>A0A0A0V394</accession>
<dbReference type="Proteomes" id="UP000140123">
    <property type="component" value="Segment"/>
</dbReference>
<reference evidence="2 3" key="1">
    <citation type="journal article" date="2014" name="Virol Rep">
        <title>Genomic characterisation of Almpiwar virus, Harrison Dam virus and Walkabout Creek virus; three novel rhabdoviruses from northern Australia.</title>
        <authorList>
            <person name="McAllister J."/>
            <person name="Gauci P.J."/>
            <person name="Mitchell I.R."/>
            <person name="Boyle D.B."/>
            <person name="Bulach D.M."/>
            <person name="Weir R.P."/>
            <person name="Melville L.F."/>
            <person name="Davis S.S."/>
            <person name="Gubala A.J."/>
        </authorList>
    </citation>
    <scope>NUCLEOTIDE SEQUENCE [LARGE SCALE GENOMIC DNA]</scope>
    <source>
        <strain evidence="2">CS1056</strain>
    </source>
</reference>
<dbReference type="RefSeq" id="YP_009176979.1">
    <property type="nucleotide sequence ID" value="NC_028232.1"/>
</dbReference>
<dbReference type="EMBL" id="KJ432572">
    <property type="protein sequence ID" value="AIW61108.1"/>
    <property type="molecule type" value="Viral_cRNA"/>
</dbReference>
<name>A0A0A0V394_9RHAB</name>
<keyword evidence="3" id="KW-1185">Reference proteome</keyword>
<dbReference type="KEGG" id="vg:26122646"/>
<gene>
    <name evidence="2" type="primary">P</name>
</gene>
<evidence type="ECO:0000313" key="3">
    <source>
        <dbReference type="Proteomes" id="UP000140123"/>
    </source>
</evidence>
<sequence length="291" mass="33252">MLSTKTLENLTKYQEAIKDESDPSEDCVGDPESMPQLELSGGVSRESSSQLVEFMQKSDGANAGACDVPYPWAANSIHNDSFVDPEGEECSDRTDENDCGENPYSSRRARKLYEQGYEDGVREIGRQMRQLQADGFPFEFEYVDDRLRIKKIVCDQRYLIKKLIEGGFFENLSPESEIKQKQMESSNKAPPLHQILKDSKKPNQKCMQSPKEASQPNSSMNSKLGEMDYRLSFCGDDMLTMEEFIEKANRGLHICKDGKNKFVDLEDFCPQKIRERKGDLLTIEEWLACLY</sequence>
<organism evidence="2 3">
    <name type="scientific">Walkabout Creek virus</name>
    <dbReference type="NCBI Taxonomy" id="1569258"/>
    <lineage>
        <taxon>Viruses</taxon>
        <taxon>Riboviria</taxon>
        <taxon>Orthornavirae</taxon>
        <taxon>Negarnaviricota</taxon>
        <taxon>Haploviricotina</taxon>
        <taxon>Monjiviricetes</taxon>
        <taxon>Mononegavirales</taxon>
        <taxon>Rhabdoviridae</taxon>
        <taxon>Alpharhabdovirinae</taxon>
        <taxon>Sunrhavirus</taxon>
        <taxon>Sunrhavirus walkabout</taxon>
    </lineage>
</organism>
<feature type="region of interest" description="Disordered" evidence="1">
    <location>
        <begin position="200"/>
        <end position="223"/>
    </location>
</feature>
<feature type="region of interest" description="Disordered" evidence="1">
    <location>
        <begin position="83"/>
        <end position="104"/>
    </location>
</feature>